<dbReference type="CDD" id="cd17574">
    <property type="entry name" value="REC_OmpR"/>
    <property type="match status" value="1"/>
</dbReference>
<keyword evidence="1 2" id="KW-0597">Phosphoprotein</keyword>
<evidence type="ECO:0000256" key="2">
    <source>
        <dbReference type="PROSITE-ProRule" id="PRU00169"/>
    </source>
</evidence>
<evidence type="ECO:0000313" key="5">
    <source>
        <dbReference type="Proteomes" id="UP000634455"/>
    </source>
</evidence>
<evidence type="ECO:0000259" key="3">
    <source>
        <dbReference type="PROSITE" id="PS50110"/>
    </source>
</evidence>
<dbReference type="Pfam" id="PF00072">
    <property type="entry name" value="Response_reg"/>
    <property type="match status" value="1"/>
</dbReference>
<organism evidence="4 5">
    <name type="scientific">Paramylibacter ulvae</name>
    <dbReference type="NCBI Taxonomy" id="1651968"/>
    <lineage>
        <taxon>Bacteria</taxon>
        <taxon>Pseudomonadati</taxon>
        <taxon>Pseudomonadota</taxon>
        <taxon>Alphaproteobacteria</taxon>
        <taxon>Rhodobacterales</taxon>
        <taxon>Paracoccaceae</taxon>
        <taxon>Paramylibacter</taxon>
    </lineage>
</organism>
<proteinExistence type="predicted"/>
<evidence type="ECO:0000313" key="4">
    <source>
        <dbReference type="EMBL" id="GHA42740.1"/>
    </source>
</evidence>
<protein>
    <submittedName>
        <fullName evidence="4">Response regulator</fullName>
    </submittedName>
</protein>
<comment type="caution">
    <text evidence="4">The sequence shown here is derived from an EMBL/GenBank/DDBJ whole genome shotgun (WGS) entry which is preliminary data.</text>
</comment>
<reference evidence="5" key="1">
    <citation type="journal article" date="2019" name="Int. J. Syst. Evol. Microbiol.">
        <title>The Global Catalogue of Microorganisms (GCM) 10K type strain sequencing project: providing services to taxonomists for standard genome sequencing and annotation.</title>
        <authorList>
            <consortium name="The Broad Institute Genomics Platform"/>
            <consortium name="The Broad Institute Genome Sequencing Center for Infectious Disease"/>
            <person name="Wu L."/>
            <person name="Ma J."/>
        </authorList>
    </citation>
    <scope>NUCLEOTIDE SEQUENCE [LARGE SCALE GENOMIC DNA]</scope>
    <source>
        <strain evidence="5">KCTC 32465</strain>
    </source>
</reference>
<feature type="domain" description="Response regulatory" evidence="3">
    <location>
        <begin position="4"/>
        <end position="120"/>
    </location>
</feature>
<dbReference type="PANTHER" id="PTHR44591">
    <property type="entry name" value="STRESS RESPONSE REGULATOR PROTEIN 1"/>
    <property type="match status" value="1"/>
</dbReference>
<evidence type="ECO:0000256" key="1">
    <source>
        <dbReference type="ARBA" id="ARBA00022553"/>
    </source>
</evidence>
<dbReference type="PROSITE" id="PS50110">
    <property type="entry name" value="RESPONSE_REGULATORY"/>
    <property type="match status" value="1"/>
</dbReference>
<dbReference type="Proteomes" id="UP000634455">
    <property type="component" value="Unassembled WGS sequence"/>
</dbReference>
<dbReference type="SMART" id="SM00448">
    <property type="entry name" value="REC"/>
    <property type="match status" value="1"/>
</dbReference>
<feature type="modified residue" description="4-aspartylphosphate" evidence="2">
    <location>
        <position position="53"/>
    </location>
</feature>
<dbReference type="InterPro" id="IPR011006">
    <property type="entry name" value="CheY-like_superfamily"/>
</dbReference>
<dbReference type="PANTHER" id="PTHR44591:SF3">
    <property type="entry name" value="RESPONSE REGULATORY DOMAIN-CONTAINING PROTEIN"/>
    <property type="match status" value="1"/>
</dbReference>
<sequence length="122" mass="13210">MAKSVTIIEDEPFIVEALTFLLEREGLRVSSFNDGAGSVAFIQKTKPDLVILDLMLPNVSGMKILEDIRGSENLADLPVLMLTAKGQKKDRAAAETAGASQFMTKPFANSELVESVLNLLKS</sequence>
<dbReference type="SUPFAM" id="SSF52172">
    <property type="entry name" value="CheY-like"/>
    <property type="match status" value="1"/>
</dbReference>
<keyword evidence="5" id="KW-1185">Reference proteome</keyword>
<name>A0ABQ3CU87_9RHOB</name>
<gene>
    <name evidence="4" type="ORF">GCM10008927_04070</name>
</gene>
<dbReference type="Gene3D" id="3.40.50.2300">
    <property type="match status" value="1"/>
</dbReference>
<dbReference type="InterPro" id="IPR001789">
    <property type="entry name" value="Sig_transdc_resp-reg_receiver"/>
</dbReference>
<dbReference type="InterPro" id="IPR050595">
    <property type="entry name" value="Bact_response_regulator"/>
</dbReference>
<accession>A0ABQ3CU87</accession>
<dbReference type="EMBL" id="BMZF01000001">
    <property type="protein sequence ID" value="GHA42740.1"/>
    <property type="molecule type" value="Genomic_DNA"/>
</dbReference>
<dbReference type="RefSeq" id="WP_189638900.1">
    <property type="nucleotide sequence ID" value="NZ_BMZF01000001.1"/>
</dbReference>